<dbReference type="PROSITE" id="PS50850">
    <property type="entry name" value="MFS"/>
    <property type="match status" value="1"/>
</dbReference>
<evidence type="ECO:0000256" key="6">
    <source>
        <dbReference type="ARBA" id="ARBA00022989"/>
    </source>
</evidence>
<keyword evidence="7 8" id="KW-0472">Membrane</keyword>
<dbReference type="CDD" id="cd17320">
    <property type="entry name" value="MFS_MdfA_MDR_like"/>
    <property type="match status" value="1"/>
</dbReference>
<dbReference type="InterPro" id="IPR011701">
    <property type="entry name" value="MFS"/>
</dbReference>
<feature type="transmembrane region" description="Helical" evidence="8">
    <location>
        <begin position="172"/>
        <end position="191"/>
    </location>
</feature>
<dbReference type="SUPFAM" id="SSF103473">
    <property type="entry name" value="MFS general substrate transporter"/>
    <property type="match status" value="1"/>
</dbReference>
<evidence type="ECO:0000256" key="1">
    <source>
        <dbReference type="ARBA" id="ARBA00004651"/>
    </source>
</evidence>
<dbReference type="GO" id="GO:0042910">
    <property type="term" value="F:xenobiotic transmembrane transporter activity"/>
    <property type="evidence" value="ECO:0007669"/>
    <property type="project" value="InterPro"/>
</dbReference>
<feature type="transmembrane region" description="Helical" evidence="8">
    <location>
        <begin position="347"/>
        <end position="370"/>
    </location>
</feature>
<dbReference type="RefSeq" id="WP_161391256.1">
    <property type="nucleotide sequence ID" value="NZ_JBHSCP010000001.1"/>
</dbReference>
<dbReference type="InterPro" id="IPR004812">
    <property type="entry name" value="Efflux_drug-R_Bcr/CmlA"/>
</dbReference>
<accession>A0A6I4TWP3</accession>
<protein>
    <recommendedName>
        <fullName evidence="8">Bcr/CflA family efflux transporter</fullName>
    </recommendedName>
</protein>
<feature type="transmembrane region" description="Helical" evidence="8">
    <location>
        <begin position="107"/>
        <end position="128"/>
    </location>
</feature>
<comment type="similarity">
    <text evidence="2 8">Belongs to the major facilitator superfamily. Bcr/CmlA family.</text>
</comment>
<sequence>MTTRTPSSSAPPAIGFLVLACALTTFPPVTGDIYLPALPQLAQDLGGSTAQAQHTLAGYFLGLGLGQLFYGPLADRLGRRPVMLAGAALYLVATLCCLLAQSMDQMIALRFVQALGACAGMVISSAMVRDRLDHQEAARAFSMLLTARSLGPLIAPIAGGLIATFFGWRGVFGALAIFGGSLLLAVVLAMPETRPEAVAQRAREESVLRAYAAVFGNGRIVGYVITNGLNFAAQFAWITAAPFLIIEAYGISELWFGWIFAAMALALMFSAQINRRALGRHAPDRLMLGGALMALAAALALLAAALTGWGGLPGILVPLFFVIASIGFVSTNAMAGALAVDASRTGSVSAVVGTSQFGFAALVAWATGLVGARPEVALAVAILACALGALVWPLLLARRHTGKRPG</sequence>
<feature type="transmembrane region" description="Helical" evidence="8">
    <location>
        <begin position="82"/>
        <end position="101"/>
    </location>
</feature>
<keyword evidence="3 8" id="KW-0813">Transport</keyword>
<dbReference type="OrthoDB" id="9800416at2"/>
<dbReference type="Proteomes" id="UP000469430">
    <property type="component" value="Unassembled WGS sequence"/>
</dbReference>
<evidence type="ECO:0000256" key="8">
    <source>
        <dbReference type="RuleBase" id="RU365088"/>
    </source>
</evidence>
<dbReference type="InterPro" id="IPR020846">
    <property type="entry name" value="MFS_dom"/>
</dbReference>
<dbReference type="PANTHER" id="PTHR23502">
    <property type="entry name" value="MAJOR FACILITATOR SUPERFAMILY"/>
    <property type="match status" value="1"/>
</dbReference>
<feature type="transmembrane region" description="Helical" evidence="8">
    <location>
        <begin position="315"/>
        <end position="340"/>
    </location>
</feature>
<feature type="transmembrane region" description="Helical" evidence="8">
    <location>
        <begin position="229"/>
        <end position="249"/>
    </location>
</feature>
<comment type="caution">
    <text evidence="10">The sequence shown here is derived from an EMBL/GenBank/DDBJ whole genome shotgun (WGS) entry which is preliminary data.</text>
</comment>
<feature type="domain" description="Major facilitator superfamily (MFS) profile" evidence="9">
    <location>
        <begin position="13"/>
        <end position="400"/>
    </location>
</feature>
<evidence type="ECO:0000259" key="9">
    <source>
        <dbReference type="PROSITE" id="PS50850"/>
    </source>
</evidence>
<keyword evidence="5 8" id="KW-0812">Transmembrane</keyword>
<evidence type="ECO:0000256" key="7">
    <source>
        <dbReference type="ARBA" id="ARBA00023136"/>
    </source>
</evidence>
<reference evidence="10 11" key="1">
    <citation type="submission" date="2019-12" db="EMBL/GenBank/DDBJ databases">
        <title>Genomic-based taxomic classification of the family Erythrobacteraceae.</title>
        <authorList>
            <person name="Xu L."/>
        </authorList>
    </citation>
    <scope>NUCLEOTIDE SEQUENCE [LARGE SCALE GENOMIC DNA]</scope>
    <source>
        <strain evidence="10 11">S36</strain>
    </source>
</reference>
<dbReference type="InterPro" id="IPR036259">
    <property type="entry name" value="MFS_trans_sf"/>
</dbReference>
<dbReference type="GO" id="GO:1990961">
    <property type="term" value="P:xenobiotic detoxification by transmembrane export across the plasma membrane"/>
    <property type="evidence" value="ECO:0007669"/>
    <property type="project" value="InterPro"/>
</dbReference>
<evidence type="ECO:0000256" key="5">
    <source>
        <dbReference type="ARBA" id="ARBA00022692"/>
    </source>
</evidence>
<organism evidence="10 11">
    <name type="scientific">Croceibacterium xixiisoli</name>
    <dbReference type="NCBI Taxonomy" id="1476466"/>
    <lineage>
        <taxon>Bacteria</taxon>
        <taxon>Pseudomonadati</taxon>
        <taxon>Pseudomonadota</taxon>
        <taxon>Alphaproteobacteria</taxon>
        <taxon>Sphingomonadales</taxon>
        <taxon>Erythrobacteraceae</taxon>
        <taxon>Croceibacterium</taxon>
    </lineage>
</organism>
<feature type="transmembrane region" description="Helical" evidence="8">
    <location>
        <begin position="255"/>
        <end position="274"/>
    </location>
</feature>
<evidence type="ECO:0000313" key="10">
    <source>
        <dbReference type="EMBL" id="MXO99541.1"/>
    </source>
</evidence>
<keyword evidence="4" id="KW-1003">Cell membrane</keyword>
<feature type="transmembrane region" description="Helical" evidence="8">
    <location>
        <begin position="140"/>
        <end position="166"/>
    </location>
</feature>
<gene>
    <name evidence="10" type="ORF">GRI97_11135</name>
</gene>
<keyword evidence="6 8" id="KW-1133">Transmembrane helix</keyword>
<name>A0A6I4TWP3_9SPHN</name>
<comment type="caution">
    <text evidence="8">Lacks conserved residue(s) required for the propagation of feature annotation.</text>
</comment>
<dbReference type="PANTHER" id="PTHR23502:SF132">
    <property type="entry name" value="POLYAMINE TRANSPORTER 2-RELATED"/>
    <property type="match status" value="1"/>
</dbReference>
<comment type="subcellular location">
    <subcellularLocation>
        <location evidence="8">Cell inner membrane</location>
        <topology evidence="8">Multi-pass membrane protein</topology>
    </subcellularLocation>
    <subcellularLocation>
        <location evidence="1">Cell membrane</location>
        <topology evidence="1">Multi-pass membrane protein</topology>
    </subcellularLocation>
</comment>
<dbReference type="AlphaFoldDB" id="A0A6I4TWP3"/>
<dbReference type="EMBL" id="WTYJ01000002">
    <property type="protein sequence ID" value="MXO99541.1"/>
    <property type="molecule type" value="Genomic_DNA"/>
</dbReference>
<evidence type="ECO:0000256" key="2">
    <source>
        <dbReference type="ARBA" id="ARBA00006236"/>
    </source>
</evidence>
<proteinExistence type="inferred from homology"/>
<feature type="transmembrane region" description="Helical" evidence="8">
    <location>
        <begin position="55"/>
        <end position="73"/>
    </location>
</feature>
<keyword evidence="8" id="KW-0997">Cell inner membrane</keyword>
<feature type="transmembrane region" description="Helical" evidence="8">
    <location>
        <begin position="286"/>
        <end position="309"/>
    </location>
</feature>
<dbReference type="NCBIfam" id="TIGR00710">
    <property type="entry name" value="efflux_Bcr_CflA"/>
    <property type="match status" value="1"/>
</dbReference>
<evidence type="ECO:0000256" key="4">
    <source>
        <dbReference type="ARBA" id="ARBA00022475"/>
    </source>
</evidence>
<dbReference type="Pfam" id="PF07690">
    <property type="entry name" value="MFS_1"/>
    <property type="match status" value="1"/>
</dbReference>
<keyword evidence="11" id="KW-1185">Reference proteome</keyword>
<feature type="transmembrane region" description="Helical" evidence="8">
    <location>
        <begin position="376"/>
        <end position="397"/>
    </location>
</feature>
<dbReference type="Gene3D" id="1.20.1720.10">
    <property type="entry name" value="Multidrug resistance protein D"/>
    <property type="match status" value="1"/>
</dbReference>
<evidence type="ECO:0000313" key="11">
    <source>
        <dbReference type="Proteomes" id="UP000469430"/>
    </source>
</evidence>
<dbReference type="PROSITE" id="PS51257">
    <property type="entry name" value="PROKAR_LIPOPROTEIN"/>
    <property type="match status" value="1"/>
</dbReference>
<dbReference type="GO" id="GO:0005886">
    <property type="term" value="C:plasma membrane"/>
    <property type="evidence" value="ECO:0007669"/>
    <property type="project" value="UniProtKB-SubCell"/>
</dbReference>
<evidence type="ECO:0000256" key="3">
    <source>
        <dbReference type="ARBA" id="ARBA00022448"/>
    </source>
</evidence>